<accession>F0ULI7</accession>
<organism evidence="2">
    <name type="scientific">Ajellomyces capsulatus (strain H88)</name>
    <name type="common">Darling's disease fungus</name>
    <name type="synonym">Histoplasma capsulatum</name>
    <dbReference type="NCBI Taxonomy" id="544711"/>
    <lineage>
        <taxon>Eukaryota</taxon>
        <taxon>Fungi</taxon>
        <taxon>Dikarya</taxon>
        <taxon>Ascomycota</taxon>
        <taxon>Pezizomycotina</taxon>
        <taxon>Eurotiomycetes</taxon>
        <taxon>Eurotiomycetidae</taxon>
        <taxon>Onygenales</taxon>
        <taxon>Ajellomycetaceae</taxon>
        <taxon>Histoplasma</taxon>
    </lineage>
</organism>
<evidence type="ECO:0000313" key="2">
    <source>
        <dbReference type="Proteomes" id="UP000008142"/>
    </source>
</evidence>
<proteinExistence type="predicted"/>
<dbReference type="Proteomes" id="UP000008142">
    <property type="component" value="Unassembled WGS sequence"/>
</dbReference>
<dbReference type="OMA" id="NAHEQSY"/>
<sequence length="117" mass="12833">MVTLGLMMNKATPCWVARKGPGKAKTSTVEAQEDHRGNAHEQSYFLTNNTLRGTNLAVPIPSILHIHDIVIAHDSSFVVVPPELPRHHAAGVLSLYLLVTREIIISMASRGLVPRYS</sequence>
<protein>
    <submittedName>
        <fullName evidence="1">Predicted protein</fullName>
    </submittedName>
</protein>
<name>F0ULI7_AJEC8</name>
<gene>
    <name evidence="1" type="ORF">HCEG_06356</name>
</gene>
<reference evidence="2" key="1">
    <citation type="submission" date="2008-07" db="EMBL/GenBank/DDBJ databases">
        <title>Annotation of Ajellomyces capsulatus strain H88.</title>
        <authorList>
            <person name="Champion M."/>
            <person name="Cuomo C."/>
            <person name="Ma L.-J."/>
            <person name="Henn M.R."/>
            <person name="Sil A."/>
            <person name="Goldman B."/>
            <person name="Young S.K."/>
            <person name="Kodira C.D."/>
            <person name="Zeng Q."/>
            <person name="Koehrsen M."/>
            <person name="Alvarado L."/>
            <person name="Berlin A."/>
            <person name="Borenstein D."/>
            <person name="Chen Z."/>
            <person name="Engels R."/>
            <person name="Freedman E."/>
            <person name="Gellesch M."/>
            <person name="Goldberg J."/>
            <person name="Griggs A."/>
            <person name="Gujja S."/>
            <person name="Heiman D."/>
            <person name="Hepburn T."/>
            <person name="Howarth C."/>
            <person name="Jen D."/>
            <person name="Larson L."/>
            <person name="Lewis B."/>
            <person name="Mehta T."/>
            <person name="Park D."/>
            <person name="Pearson M."/>
            <person name="Roberts A."/>
            <person name="Saif S."/>
            <person name="Shea T."/>
            <person name="Shenoy N."/>
            <person name="Sisk P."/>
            <person name="Stolte C."/>
            <person name="Sykes S."/>
            <person name="Walk T."/>
            <person name="White J."/>
            <person name="Yandava C."/>
            <person name="Klein B."/>
            <person name="McEwen J.G."/>
            <person name="Puccia R."/>
            <person name="Goldman G.H."/>
            <person name="Felipe M.S."/>
            <person name="Nino-Vega G."/>
            <person name="San-Blas G."/>
            <person name="Taylor J."/>
            <person name="Mendoza L."/>
            <person name="Galagan J."/>
            <person name="Nusbaum C."/>
            <person name="Birren B."/>
        </authorList>
    </citation>
    <scope>NUCLEOTIDE SEQUENCE [LARGE SCALE GENOMIC DNA]</scope>
    <source>
        <strain evidence="2">H88</strain>
    </source>
</reference>
<dbReference type="EMBL" id="DS990640">
    <property type="protein sequence ID" value="EGC47141.1"/>
    <property type="molecule type" value="Genomic_DNA"/>
</dbReference>
<dbReference type="HOGENOM" id="CLU_2084160_0_0_1"/>
<dbReference type="AlphaFoldDB" id="F0ULI7"/>
<evidence type="ECO:0000313" key="1">
    <source>
        <dbReference type="EMBL" id="EGC47141.1"/>
    </source>
</evidence>